<dbReference type="Pfam" id="PF00126">
    <property type="entry name" value="HTH_1"/>
    <property type="match status" value="1"/>
</dbReference>
<accession>A0A369UL58</accession>
<comment type="caution">
    <text evidence="6">The sequence shown here is derived from an EMBL/GenBank/DDBJ whole genome shotgun (WGS) entry which is preliminary data.</text>
</comment>
<sequence>MNTRDISAFIAVVDTGSIVQAAAALHLTQPGVTRRVQSLELLLGVELLDRQSKPLRPTAAGREVYQKGRQLLHAQADLMALVHADVEPSGELRLGMPPFLAEMALTVPVDCLRERFPRLGLRIAAGWSSSLLEQVEQGLLDVAAVVFSECTPSPAGLIAHAFNRQAIKVVASPTLGLRTRVGLKDLAAFPWVLSQNGCGMRSALRRALEAQGLPCDVGVEAFGADLQLSLVARGAGIGLVTPDLLAASVYRDRLKVLSVSDFKIQVVAWLVHRALPPRLEAPVALLLQQLKIVMAKR</sequence>
<evidence type="ECO:0000256" key="2">
    <source>
        <dbReference type="ARBA" id="ARBA00023015"/>
    </source>
</evidence>
<feature type="domain" description="HTH lysR-type" evidence="5">
    <location>
        <begin position="1"/>
        <end position="58"/>
    </location>
</feature>
<dbReference type="Gene3D" id="3.40.190.10">
    <property type="entry name" value="Periplasmic binding protein-like II"/>
    <property type="match status" value="2"/>
</dbReference>
<dbReference type="OrthoDB" id="8850588at2"/>
<evidence type="ECO:0000313" key="7">
    <source>
        <dbReference type="Proteomes" id="UP000253782"/>
    </source>
</evidence>
<dbReference type="CDD" id="cd05466">
    <property type="entry name" value="PBP2_LTTR_substrate"/>
    <property type="match status" value="1"/>
</dbReference>
<dbReference type="FunFam" id="1.10.10.10:FF:000001">
    <property type="entry name" value="LysR family transcriptional regulator"/>
    <property type="match status" value="1"/>
</dbReference>
<dbReference type="InterPro" id="IPR000847">
    <property type="entry name" value="LysR_HTH_N"/>
</dbReference>
<protein>
    <submittedName>
        <fullName evidence="6">LysR family transcriptional regulator</fullName>
    </submittedName>
</protein>
<dbReference type="InterPro" id="IPR036390">
    <property type="entry name" value="WH_DNA-bd_sf"/>
</dbReference>
<keyword evidence="7" id="KW-1185">Reference proteome</keyword>
<dbReference type="Pfam" id="PF03466">
    <property type="entry name" value="LysR_substrate"/>
    <property type="match status" value="1"/>
</dbReference>
<evidence type="ECO:0000256" key="1">
    <source>
        <dbReference type="ARBA" id="ARBA00009437"/>
    </source>
</evidence>
<evidence type="ECO:0000259" key="5">
    <source>
        <dbReference type="PROSITE" id="PS50931"/>
    </source>
</evidence>
<dbReference type="PROSITE" id="PS50931">
    <property type="entry name" value="HTH_LYSR"/>
    <property type="match status" value="1"/>
</dbReference>
<evidence type="ECO:0000313" key="6">
    <source>
        <dbReference type="EMBL" id="RDD81063.1"/>
    </source>
</evidence>
<dbReference type="GO" id="GO:0003700">
    <property type="term" value="F:DNA-binding transcription factor activity"/>
    <property type="evidence" value="ECO:0007669"/>
    <property type="project" value="InterPro"/>
</dbReference>
<comment type="similarity">
    <text evidence="1">Belongs to the LysR transcriptional regulatory family.</text>
</comment>
<dbReference type="Gene3D" id="1.10.10.10">
    <property type="entry name" value="Winged helix-like DNA-binding domain superfamily/Winged helix DNA-binding domain"/>
    <property type="match status" value="1"/>
</dbReference>
<dbReference type="AlphaFoldDB" id="A0A369UL58"/>
<organism evidence="6 7">
    <name type="scientific">Dyella tabacisoli</name>
    <dbReference type="NCBI Taxonomy" id="2282381"/>
    <lineage>
        <taxon>Bacteria</taxon>
        <taxon>Pseudomonadati</taxon>
        <taxon>Pseudomonadota</taxon>
        <taxon>Gammaproteobacteria</taxon>
        <taxon>Lysobacterales</taxon>
        <taxon>Rhodanobacteraceae</taxon>
        <taxon>Dyella</taxon>
    </lineage>
</organism>
<dbReference type="RefSeq" id="WP_114846134.1">
    <property type="nucleotide sequence ID" value="NZ_JBHSPE010000008.1"/>
</dbReference>
<name>A0A369UL58_9GAMM</name>
<evidence type="ECO:0000256" key="3">
    <source>
        <dbReference type="ARBA" id="ARBA00023125"/>
    </source>
</evidence>
<dbReference type="SUPFAM" id="SSF46785">
    <property type="entry name" value="Winged helix' DNA-binding domain"/>
    <property type="match status" value="1"/>
</dbReference>
<dbReference type="PANTHER" id="PTHR30126:SF39">
    <property type="entry name" value="HTH-TYPE TRANSCRIPTIONAL REGULATOR CYSL"/>
    <property type="match status" value="1"/>
</dbReference>
<proteinExistence type="inferred from homology"/>
<gene>
    <name evidence="6" type="ORF">DVJ77_13975</name>
</gene>
<evidence type="ECO:0000256" key="4">
    <source>
        <dbReference type="ARBA" id="ARBA00023163"/>
    </source>
</evidence>
<dbReference type="Proteomes" id="UP000253782">
    <property type="component" value="Unassembled WGS sequence"/>
</dbReference>
<dbReference type="InterPro" id="IPR036388">
    <property type="entry name" value="WH-like_DNA-bd_sf"/>
</dbReference>
<dbReference type="EMBL" id="QQAH01000012">
    <property type="protein sequence ID" value="RDD81063.1"/>
    <property type="molecule type" value="Genomic_DNA"/>
</dbReference>
<keyword evidence="2" id="KW-0805">Transcription regulation</keyword>
<dbReference type="InterPro" id="IPR005119">
    <property type="entry name" value="LysR_subst-bd"/>
</dbReference>
<dbReference type="GO" id="GO:0000976">
    <property type="term" value="F:transcription cis-regulatory region binding"/>
    <property type="evidence" value="ECO:0007669"/>
    <property type="project" value="TreeGrafter"/>
</dbReference>
<dbReference type="SUPFAM" id="SSF53850">
    <property type="entry name" value="Periplasmic binding protein-like II"/>
    <property type="match status" value="1"/>
</dbReference>
<reference evidence="6 7" key="1">
    <citation type="submission" date="2018-07" db="EMBL/GenBank/DDBJ databases">
        <title>Dyella tabacisoli L4-6T, whole genome shotgun sequence.</title>
        <authorList>
            <person name="Zhou X.-K."/>
            <person name="Li W.-J."/>
            <person name="Duan Y.-Q."/>
        </authorList>
    </citation>
    <scope>NUCLEOTIDE SEQUENCE [LARGE SCALE GENOMIC DNA]</scope>
    <source>
        <strain evidence="6 7">L4-6</strain>
    </source>
</reference>
<keyword evidence="3" id="KW-0238">DNA-binding</keyword>
<dbReference type="PRINTS" id="PR00039">
    <property type="entry name" value="HTHLYSR"/>
</dbReference>
<keyword evidence="4" id="KW-0804">Transcription</keyword>
<dbReference type="PANTHER" id="PTHR30126">
    <property type="entry name" value="HTH-TYPE TRANSCRIPTIONAL REGULATOR"/>
    <property type="match status" value="1"/>
</dbReference>